<evidence type="ECO:0000313" key="2">
    <source>
        <dbReference type="EMBL" id="UWZ85758.1"/>
    </source>
</evidence>
<reference evidence="2" key="1">
    <citation type="submission" date="2021-04" db="EMBL/GenBank/DDBJ databases">
        <title>Phylogenetic analysis of Acidobacteriaceae.</title>
        <authorList>
            <person name="Qiu L."/>
            <person name="Zhang Q."/>
        </authorList>
    </citation>
    <scope>NUCLEOTIDE SEQUENCE</scope>
    <source>
        <strain evidence="2">DSM 25168</strain>
    </source>
</reference>
<evidence type="ECO:0008006" key="4">
    <source>
        <dbReference type="Google" id="ProtNLM"/>
    </source>
</evidence>
<gene>
    <name evidence="2" type="ORF">MOP44_07385</name>
</gene>
<keyword evidence="1" id="KW-0732">Signal</keyword>
<dbReference type="Gene3D" id="1.50.10.10">
    <property type="match status" value="1"/>
</dbReference>
<dbReference type="EMBL" id="CP093313">
    <property type="protein sequence ID" value="UWZ85758.1"/>
    <property type="molecule type" value="Genomic_DNA"/>
</dbReference>
<evidence type="ECO:0000313" key="3">
    <source>
        <dbReference type="Proteomes" id="UP001059380"/>
    </source>
</evidence>
<feature type="signal peptide" evidence="1">
    <location>
        <begin position="1"/>
        <end position="25"/>
    </location>
</feature>
<sequence>MRVRTASICLASLLPVFSSAIQSSAMGQASAPPPPQFTPVAPIAFDAASPVIRAHTETLKPFTVAGPRGVILGQQDGTFESWILPVKLLSHLTIEAEIEGYTVPIDVNQQSAEIEVRPERTVITYSHLGFTVRQIMFSPEQGPSGTGPVVLFEFDCLHPTDFTFRFTPALEYMWPERNAGHPGPEWVAHGPNAYEQAGGYYVLHADYPEIAGAITIPGARPGIMAPYQERPQVHPVELKLHIDPAHDRGKLYPLLMAVGTKKETADTRALGETLEKLNQSIATTYAAHAESYKKLLANSVSIDTPDKALNDAFQWAVVSIEQLKAKPVGTDETALVAGYYASGDSARPGFGWFFGRDALYTLYAVNGYGDFALSKSELEFLIKRQRADGKIMHEYSQTASEIDWLQFPYMYAAADSTPLFLLAMLDYVRASGDTDFLKAHKDAVEKAWAFETDPAHDTDHDGIYDNSQGTGWVESWPGGMPHQEIYLALLDQQASQAYGELQKLLGNEAQAGAAAKRATDIAAKIEQEYYDAQTGCYAFATNPAGTPNSPVDRTRTVYPALAWWSGFGSQTLAHGDACLQQIASHTLNTDWGLRDVANNEKIYDGMSYHQGSVWPLFTGWAAMAEYRGNQPLAGYQMLKENANLTWAQDLGADTELLSGDFFVPFGRSTSHQLWSSAMVITPTLRGLFGISIDAQTKTITVNPQLPASWDHAEVLDLQLPGEKTSLYLEKNGGQLEIYMSPTAGNRWHLRSDIPGASVGPLDKETARQFRLASQQGPRIPLPAIQLDDVPAEMNLIEPVALSTPNRPTVPGSRTRKFRIVHAEHGQRQLKLTIEGLAGSDGMLRLIRNGQFVPKIESESTAEKASVSFRSCDANPLGCAWYPLTFHFPEGEGWKTITVTLAW</sequence>
<dbReference type="Proteomes" id="UP001059380">
    <property type="component" value="Chromosome"/>
</dbReference>
<feature type="chain" id="PRO_5039893675" description="Glycogen debranching protein" evidence="1">
    <location>
        <begin position="26"/>
        <end position="902"/>
    </location>
</feature>
<dbReference type="AlphaFoldDB" id="A0A9J7BXL3"/>
<dbReference type="GO" id="GO:0005975">
    <property type="term" value="P:carbohydrate metabolic process"/>
    <property type="evidence" value="ECO:0007669"/>
    <property type="project" value="InterPro"/>
</dbReference>
<dbReference type="RefSeq" id="WP_260795357.1">
    <property type="nucleotide sequence ID" value="NZ_CP093313.1"/>
</dbReference>
<organism evidence="2 3">
    <name type="scientific">Occallatibacter riparius</name>
    <dbReference type="NCBI Taxonomy" id="1002689"/>
    <lineage>
        <taxon>Bacteria</taxon>
        <taxon>Pseudomonadati</taxon>
        <taxon>Acidobacteriota</taxon>
        <taxon>Terriglobia</taxon>
        <taxon>Terriglobales</taxon>
        <taxon>Acidobacteriaceae</taxon>
        <taxon>Occallatibacter</taxon>
    </lineage>
</organism>
<dbReference type="InterPro" id="IPR008928">
    <property type="entry name" value="6-hairpin_glycosidase_sf"/>
</dbReference>
<keyword evidence="3" id="KW-1185">Reference proteome</keyword>
<proteinExistence type="predicted"/>
<protein>
    <recommendedName>
        <fullName evidence="4">Glycogen debranching protein</fullName>
    </recommendedName>
</protein>
<accession>A0A9J7BXL3</accession>
<dbReference type="InterPro" id="IPR012341">
    <property type="entry name" value="6hp_glycosidase-like_sf"/>
</dbReference>
<evidence type="ECO:0000256" key="1">
    <source>
        <dbReference type="SAM" id="SignalP"/>
    </source>
</evidence>
<dbReference type="KEGG" id="orp:MOP44_07385"/>
<name>A0A9J7BXL3_9BACT</name>
<dbReference type="SUPFAM" id="SSF48208">
    <property type="entry name" value="Six-hairpin glycosidases"/>
    <property type="match status" value="1"/>
</dbReference>